<accession>A0A0E2D5F8</accession>
<organism evidence="2 3">
    <name type="scientific">Leptospira interrogans str. UI 12758</name>
    <dbReference type="NCBI Taxonomy" id="1049938"/>
    <lineage>
        <taxon>Bacteria</taxon>
        <taxon>Pseudomonadati</taxon>
        <taxon>Spirochaetota</taxon>
        <taxon>Spirochaetia</taxon>
        <taxon>Leptospirales</taxon>
        <taxon>Leptospiraceae</taxon>
        <taxon>Leptospira</taxon>
    </lineage>
</organism>
<gene>
    <name evidence="2" type="ORF">LEP1GSC105_2548</name>
</gene>
<feature type="signal peptide" evidence="1">
    <location>
        <begin position="1"/>
        <end position="23"/>
    </location>
</feature>
<proteinExistence type="predicted"/>
<evidence type="ECO:0008006" key="4">
    <source>
        <dbReference type="Google" id="ProtNLM"/>
    </source>
</evidence>
<dbReference type="RefSeq" id="WP_002123588.1">
    <property type="nucleotide sequence ID" value="NZ_AHNR02000036.1"/>
</dbReference>
<comment type="caution">
    <text evidence="2">The sequence shown here is derived from an EMBL/GenBank/DDBJ whole genome shotgun (WGS) entry which is preliminary data.</text>
</comment>
<feature type="chain" id="PRO_5002393191" description="Lipoprotein" evidence="1">
    <location>
        <begin position="24"/>
        <end position="181"/>
    </location>
</feature>
<keyword evidence="1" id="KW-0732">Signal</keyword>
<name>A0A0E2D5F8_LEPIR</name>
<evidence type="ECO:0000313" key="3">
    <source>
        <dbReference type="Proteomes" id="UP000001340"/>
    </source>
</evidence>
<evidence type="ECO:0000256" key="1">
    <source>
        <dbReference type="SAM" id="SignalP"/>
    </source>
</evidence>
<reference evidence="2 3" key="1">
    <citation type="submission" date="2012-10" db="EMBL/GenBank/DDBJ databases">
        <authorList>
            <person name="Harkins D.M."/>
            <person name="Durkin A.S."/>
            <person name="Brinkac L.M."/>
            <person name="Haft D.H."/>
            <person name="Selengut J.D."/>
            <person name="Sanka R."/>
            <person name="DePew J."/>
            <person name="Purushe J."/>
            <person name="Chanthongthip A."/>
            <person name="Lattana O."/>
            <person name="Phetsouvanh R."/>
            <person name="Newton P.N."/>
            <person name="Vinetz J.M."/>
            <person name="Sutton G.G."/>
            <person name="Nierman W.C."/>
            <person name="Fouts D.E."/>
        </authorList>
    </citation>
    <scope>NUCLEOTIDE SEQUENCE [LARGE SCALE GENOMIC DNA]</scope>
    <source>
        <strain evidence="2 3">UI 12758</strain>
    </source>
</reference>
<dbReference type="AlphaFoldDB" id="A0A0E2D5F8"/>
<protein>
    <recommendedName>
        <fullName evidence="4">Lipoprotein</fullName>
    </recommendedName>
</protein>
<evidence type="ECO:0000313" key="2">
    <source>
        <dbReference type="EMBL" id="EKR55128.1"/>
    </source>
</evidence>
<dbReference type="Proteomes" id="UP000001340">
    <property type="component" value="Unassembled WGS sequence"/>
</dbReference>
<dbReference type="EMBL" id="AHNR02000036">
    <property type="protein sequence ID" value="EKR55128.1"/>
    <property type="molecule type" value="Genomic_DNA"/>
</dbReference>
<sequence length="181" mass="20509">MKNFLKKLCIILLLKLNGFFCSASQEQQVAHNPPPIVISPPLFQLNTKETVSVDKCSCSVKKLPMESGAGEFGNAFLAHLTPESDREYELTCKGKITNKTKYKLQNVQLQWEYLSATKFPIKKGPVREYENNYIFPNKESNVSIVIGQDRGIKNFFIKEVKHYDCKLISAIEVNSGETLSE</sequence>